<dbReference type="HOGENOM" id="CLU_018524_0_1_6"/>
<reference evidence="4 5" key="1">
    <citation type="journal article" date="2013" name="Nat. Commun.">
        <title>Genome sequence and functional genomic analysis of the oil-degrading bacterium Oleispira antarctica.</title>
        <authorList>
            <person name="Kube M."/>
            <person name="Chernikova T.N."/>
            <person name="Al-Ramahi Y."/>
            <person name="Beloqui A."/>
            <person name="Lopez-Cortez N."/>
            <person name="Guazzaroni M.E."/>
            <person name="Heipieper H.J."/>
            <person name="Klages S."/>
            <person name="Kotsyurbenko O.R."/>
            <person name="Langer I."/>
            <person name="Nechitaylo T.Y."/>
            <person name="Lunsdorf H."/>
            <person name="Fernandez M."/>
            <person name="Juarez S."/>
            <person name="Ciordia S."/>
            <person name="Singer A."/>
            <person name="Kagan O."/>
            <person name="Egorova O."/>
            <person name="Petit P.A."/>
            <person name="Stogios P."/>
            <person name="Kim Y."/>
            <person name="Tchigvintsev A."/>
            <person name="Flick R."/>
            <person name="Denaro R."/>
            <person name="Genovese M."/>
            <person name="Albar J.P."/>
            <person name="Reva O.N."/>
            <person name="Martinez-Gomariz M."/>
            <person name="Tran H."/>
            <person name="Ferrer M."/>
            <person name="Savchenko A."/>
            <person name="Yakunin A.F."/>
            <person name="Yakimov M.M."/>
            <person name="Golyshina O.V."/>
            <person name="Reinhardt R."/>
            <person name="Golyshin P.N."/>
        </authorList>
    </citation>
    <scope>NUCLEOTIDE SEQUENCE [LARGE SCALE GENOMIC DNA]</scope>
</reference>
<dbReference type="PATRIC" id="fig|698738.3.peg.2505"/>
<evidence type="ECO:0000313" key="4">
    <source>
        <dbReference type="EMBL" id="CCK76598.1"/>
    </source>
</evidence>
<dbReference type="PANTHER" id="PTHR34384">
    <property type="entry name" value="L-2,3-DIAMINOPROPANOATE--CITRATE LIGASE"/>
    <property type="match status" value="1"/>
</dbReference>
<dbReference type="PANTHER" id="PTHR34384:SF6">
    <property type="entry name" value="STAPHYLOFERRIN B SYNTHASE"/>
    <property type="match status" value="1"/>
</dbReference>
<dbReference type="Proteomes" id="UP000032749">
    <property type="component" value="Chromosome"/>
</dbReference>
<dbReference type="InterPro" id="IPR037455">
    <property type="entry name" value="LucA/IucC-like"/>
</dbReference>
<dbReference type="AlphaFoldDB" id="R4YT16"/>
<dbReference type="STRING" id="698738.OLEAN_C24220"/>
<accession>R4YT16</accession>
<evidence type="ECO:0000259" key="2">
    <source>
        <dbReference type="Pfam" id="PF04183"/>
    </source>
</evidence>
<dbReference type="GO" id="GO:0016881">
    <property type="term" value="F:acid-amino acid ligase activity"/>
    <property type="evidence" value="ECO:0007669"/>
    <property type="project" value="UniProtKB-ARBA"/>
</dbReference>
<protein>
    <submittedName>
        <fullName evidence="4">Siderophore synthetase component</fullName>
    </submittedName>
</protein>
<dbReference type="GO" id="GO:0019290">
    <property type="term" value="P:siderophore biosynthetic process"/>
    <property type="evidence" value="ECO:0007669"/>
    <property type="project" value="InterPro"/>
</dbReference>
<organism evidence="4 5">
    <name type="scientific">Oleispira antarctica RB-8</name>
    <dbReference type="NCBI Taxonomy" id="698738"/>
    <lineage>
        <taxon>Bacteria</taxon>
        <taxon>Pseudomonadati</taxon>
        <taxon>Pseudomonadota</taxon>
        <taxon>Gammaproteobacteria</taxon>
        <taxon>Oceanospirillales</taxon>
        <taxon>Oceanospirillaceae</taxon>
        <taxon>Oleispira</taxon>
    </lineage>
</organism>
<evidence type="ECO:0000313" key="5">
    <source>
        <dbReference type="Proteomes" id="UP000032749"/>
    </source>
</evidence>
<dbReference type="InterPro" id="IPR007310">
    <property type="entry name" value="Aerobactin_biosyn_IucA/IucC_N"/>
</dbReference>
<evidence type="ECO:0000256" key="1">
    <source>
        <dbReference type="ARBA" id="ARBA00004924"/>
    </source>
</evidence>
<keyword evidence="5" id="KW-1185">Reference proteome</keyword>
<dbReference type="Pfam" id="PF06276">
    <property type="entry name" value="FhuF"/>
    <property type="match status" value="1"/>
</dbReference>
<dbReference type="Gene3D" id="1.10.510.40">
    <property type="match status" value="1"/>
</dbReference>
<dbReference type="Pfam" id="PF04183">
    <property type="entry name" value="IucA_IucC"/>
    <property type="match status" value="1"/>
</dbReference>
<comment type="pathway">
    <text evidence="1">Siderophore biosynthesis.</text>
</comment>
<dbReference type="Gene3D" id="6.10.250.3370">
    <property type="match status" value="1"/>
</dbReference>
<feature type="domain" description="Aerobactin siderophore biosynthesis IucA/IucC N-terminal" evidence="2">
    <location>
        <begin position="176"/>
        <end position="420"/>
    </location>
</feature>
<feature type="domain" description="Aerobactin siderophore biosynthesis IucA/IucC-like C-terminal" evidence="3">
    <location>
        <begin position="441"/>
        <end position="579"/>
    </location>
</feature>
<gene>
    <name evidence="4" type="ORF">OLEAN_C24220</name>
</gene>
<proteinExistence type="predicted"/>
<sequence length="645" mass="74547">MDNLDKDTILVKIAKQFCPEHAQYIASPKLADKEEQRVVRQFIDALLYEEIVAFKSDKRSKTPTEFKQFDAVFDSVYFFSMGGREFKCLGAHRIFERIRIADGSVQILEQGQKSEDGQYIGNKEYRECRIEEFICYLDTDSETKMRVLGELMQTIALCRWNSRYLEHHKKPRRELSFAQLESAITEGHLYHPSFKARTGFTLQDHIQYGPEAAKTIQFRWLAIQSQHVDYNYPSASIDFWAEELGEEQFGVLTKRLKVLGKNWLTYSLVPIHPWQVDAIQNRGLSDAIDCGDIIELGEAGDFYQATQSLRTLVNVSHPEKANIKIPLNLVSTSSHRNLQDHFVCTAPAISTWLQEVVAKDEYLQREGKLLLLSEYAGLLYKPEDKVKAKEMDGLIGAIFRESVVDKLQSGEEAIPFTALMLVESDNRPFIADWLDRYGVDAWVNRLLDVMLVPIWHMLVHNGIAFEAHCQNLILTHKDGWPHRIVLRDFHEDMEYVEGYLKFPEHLPRLAETDSYFETIALDEGFSMSDIDELRELFMDTVYVLNLADLSFLLERYHDYSEAQFWNRVRNHLNEYRQSGITSSARIDRIGAENPSIIVESLLKKKILNGGTLDYFEHTVSNPLAAIDEESSEDRALYQIESQRIN</sequence>
<evidence type="ECO:0000259" key="3">
    <source>
        <dbReference type="Pfam" id="PF06276"/>
    </source>
</evidence>
<dbReference type="InterPro" id="IPR022770">
    <property type="entry name" value="IucA/IucC-like_C"/>
</dbReference>
<dbReference type="EMBL" id="FO203512">
    <property type="protein sequence ID" value="CCK76598.1"/>
    <property type="molecule type" value="Genomic_DNA"/>
</dbReference>
<name>R4YT16_OLEAN</name>
<dbReference type="KEGG" id="oai:OLEAN_C24220"/>